<evidence type="ECO:0000313" key="1">
    <source>
        <dbReference type="EMBL" id="AMR81951.1"/>
    </source>
</evidence>
<proteinExistence type="predicted"/>
<accession>A0A142JV39</accession>
<dbReference type="AlphaFoldDB" id="A0A142JV39"/>
<protein>
    <submittedName>
        <fullName evidence="1">RNA-binding protein hfq</fullName>
    </submittedName>
</protein>
<dbReference type="Pfam" id="PF17209">
    <property type="entry name" value="Hfq"/>
    <property type="match status" value="1"/>
</dbReference>
<reference evidence="1 2" key="1">
    <citation type="submission" date="2016-03" db="EMBL/GenBank/DDBJ databases">
        <title>Complete genome sequence of a novel chlorpyrifos degrading bacterium, Cupriavidus nantongensis sp. X1.</title>
        <authorList>
            <person name="Fang L."/>
        </authorList>
    </citation>
    <scope>NUCLEOTIDE SEQUENCE [LARGE SCALE GENOMIC DNA]</scope>
    <source>
        <strain evidence="1 2">X1</strain>
    </source>
</reference>
<dbReference type="InterPro" id="IPR010920">
    <property type="entry name" value="LSM_dom_sf"/>
</dbReference>
<organism evidence="1 2">
    <name type="scientific">Cupriavidus nantongensis</name>
    <dbReference type="NCBI Taxonomy" id="1796606"/>
    <lineage>
        <taxon>Bacteria</taxon>
        <taxon>Pseudomonadati</taxon>
        <taxon>Pseudomonadota</taxon>
        <taxon>Betaproteobacteria</taxon>
        <taxon>Burkholderiales</taxon>
        <taxon>Burkholderiaceae</taxon>
        <taxon>Cupriavidus</taxon>
    </lineage>
</organism>
<name>A0A142JV39_9BURK</name>
<sequence length="108" mass="12088">MKKKEIRPRQPSRRQLQSQQFAAYSISEAPVVVHLSNGARLHGLVLAADDFVLLLGRRLDDDQPTVVYKRAICLVTPAGAPDEVALAPETMAAPEFVPLYIPRTRKRR</sequence>
<dbReference type="GO" id="GO:0003723">
    <property type="term" value="F:RNA binding"/>
    <property type="evidence" value="ECO:0007669"/>
    <property type="project" value="InterPro"/>
</dbReference>
<dbReference type="Gene3D" id="2.30.30.100">
    <property type="match status" value="1"/>
</dbReference>
<dbReference type="STRING" id="1796606.A2G96_29910"/>
<gene>
    <name evidence="1" type="ORF">A2G96_29910</name>
</gene>
<dbReference type="Proteomes" id="UP000075238">
    <property type="component" value="Chromosome 2"/>
</dbReference>
<dbReference type="EMBL" id="CP014845">
    <property type="protein sequence ID" value="AMR81951.1"/>
    <property type="molecule type" value="Genomic_DNA"/>
</dbReference>
<dbReference type="RefSeq" id="WP_062803739.1">
    <property type="nucleotide sequence ID" value="NZ_CP014845.1"/>
</dbReference>
<dbReference type="InterPro" id="IPR005001">
    <property type="entry name" value="Hfq"/>
</dbReference>
<dbReference type="OrthoDB" id="8965621at2"/>
<evidence type="ECO:0000313" key="2">
    <source>
        <dbReference type="Proteomes" id="UP000075238"/>
    </source>
</evidence>
<dbReference type="SUPFAM" id="SSF50182">
    <property type="entry name" value="Sm-like ribonucleoproteins"/>
    <property type="match status" value="1"/>
</dbReference>
<dbReference type="KEGG" id="cnan:A2G96_29910"/>
<keyword evidence="2" id="KW-1185">Reference proteome</keyword>
<dbReference type="GO" id="GO:0006355">
    <property type="term" value="P:regulation of DNA-templated transcription"/>
    <property type="evidence" value="ECO:0007669"/>
    <property type="project" value="InterPro"/>
</dbReference>